<accession>A1ZSS9</accession>
<dbReference type="PROSITE" id="PS51352">
    <property type="entry name" value="THIOREDOXIN_2"/>
    <property type="match status" value="1"/>
</dbReference>
<keyword evidence="2" id="KW-0201">Cytochrome c-type biogenesis</keyword>
<keyword evidence="4" id="KW-0676">Redox-active center</keyword>
<dbReference type="SUPFAM" id="SSF52833">
    <property type="entry name" value="Thioredoxin-like"/>
    <property type="match status" value="1"/>
</dbReference>
<evidence type="ECO:0000256" key="4">
    <source>
        <dbReference type="ARBA" id="ARBA00023284"/>
    </source>
</evidence>
<dbReference type="PANTHER" id="PTHR42852:SF6">
    <property type="entry name" value="THIOL:DISULFIDE INTERCHANGE PROTEIN DSBE"/>
    <property type="match status" value="1"/>
</dbReference>
<comment type="caution">
    <text evidence="7">The sequence shown here is derived from an EMBL/GenBank/DDBJ whole genome shotgun (WGS) entry which is preliminary data.</text>
</comment>
<dbReference type="InterPro" id="IPR012336">
    <property type="entry name" value="Thioredoxin-like_fold"/>
</dbReference>
<name>A1ZSS9_MICM2</name>
<evidence type="ECO:0000256" key="2">
    <source>
        <dbReference type="ARBA" id="ARBA00022748"/>
    </source>
</evidence>
<dbReference type="Pfam" id="PF13905">
    <property type="entry name" value="Thioredoxin_8"/>
    <property type="match status" value="1"/>
</dbReference>
<dbReference type="RefSeq" id="WP_002700712.1">
    <property type="nucleotide sequence ID" value="NZ_AAWS01000033.1"/>
</dbReference>
<evidence type="ECO:0000313" key="8">
    <source>
        <dbReference type="Proteomes" id="UP000004095"/>
    </source>
</evidence>
<proteinExistence type="predicted"/>
<evidence type="ECO:0000256" key="1">
    <source>
        <dbReference type="ARBA" id="ARBA00004196"/>
    </source>
</evidence>
<evidence type="ECO:0000259" key="6">
    <source>
        <dbReference type="PROSITE" id="PS51352"/>
    </source>
</evidence>
<dbReference type="InterPro" id="IPR013766">
    <property type="entry name" value="Thioredoxin_domain"/>
</dbReference>
<dbReference type="Proteomes" id="UP000004095">
    <property type="component" value="Unassembled WGS sequence"/>
</dbReference>
<dbReference type="GO" id="GO:0017004">
    <property type="term" value="P:cytochrome complex assembly"/>
    <property type="evidence" value="ECO:0007669"/>
    <property type="project" value="UniProtKB-KW"/>
</dbReference>
<gene>
    <name evidence="7" type="ORF">M23134_01663</name>
</gene>
<sequence length="172" mass="19758">MKTKLFKLLAVVIVAGLAIAATLPNTSVKDKTANNEVVFIDAKGKKFDEVLKQFKGKVVYIDFWATWCGPCRGQMPYSRKLHEEFKGKDVVFLYISFDRGEKAWRKGIEKMKIQGHHWKPDQKQIGEINKRFKVQYIPRYMLVGKDGKLLADDFYRPSSAKAKKLIGKALDM</sequence>
<comment type="subcellular location">
    <subcellularLocation>
        <location evidence="1">Cell envelope</location>
    </subcellularLocation>
</comment>
<evidence type="ECO:0000256" key="5">
    <source>
        <dbReference type="SAM" id="SignalP"/>
    </source>
</evidence>
<dbReference type="CDD" id="cd02966">
    <property type="entry name" value="TlpA_like_family"/>
    <property type="match status" value="1"/>
</dbReference>
<evidence type="ECO:0000313" key="7">
    <source>
        <dbReference type="EMBL" id="EAY26493.1"/>
    </source>
</evidence>
<dbReference type="eggNOG" id="COG0526">
    <property type="taxonomic scope" value="Bacteria"/>
</dbReference>
<feature type="domain" description="Thioredoxin" evidence="6">
    <location>
        <begin position="17"/>
        <end position="172"/>
    </location>
</feature>
<feature type="chain" id="PRO_5002642429" evidence="5">
    <location>
        <begin position="21"/>
        <end position="172"/>
    </location>
</feature>
<keyword evidence="5" id="KW-0732">Signal</keyword>
<dbReference type="Gene3D" id="3.40.30.10">
    <property type="entry name" value="Glutaredoxin"/>
    <property type="match status" value="1"/>
</dbReference>
<dbReference type="PANTHER" id="PTHR42852">
    <property type="entry name" value="THIOL:DISULFIDE INTERCHANGE PROTEIN DSBE"/>
    <property type="match status" value="1"/>
</dbReference>
<organism evidence="7 8">
    <name type="scientific">Microscilla marina ATCC 23134</name>
    <dbReference type="NCBI Taxonomy" id="313606"/>
    <lineage>
        <taxon>Bacteria</taxon>
        <taxon>Pseudomonadati</taxon>
        <taxon>Bacteroidota</taxon>
        <taxon>Cytophagia</taxon>
        <taxon>Cytophagales</taxon>
        <taxon>Microscillaceae</taxon>
        <taxon>Microscilla</taxon>
    </lineage>
</organism>
<reference evidence="7 8" key="1">
    <citation type="submission" date="2007-01" db="EMBL/GenBank/DDBJ databases">
        <authorList>
            <person name="Haygood M."/>
            <person name="Podell S."/>
            <person name="Anderson C."/>
            <person name="Hopkinson B."/>
            <person name="Roe K."/>
            <person name="Barbeau K."/>
            <person name="Gaasterland T."/>
            <person name="Ferriera S."/>
            <person name="Johnson J."/>
            <person name="Kravitz S."/>
            <person name="Beeson K."/>
            <person name="Sutton G."/>
            <person name="Rogers Y.-H."/>
            <person name="Friedman R."/>
            <person name="Frazier M."/>
            <person name="Venter J.C."/>
        </authorList>
    </citation>
    <scope>NUCLEOTIDE SEQUENCE [LARGE SCALE GENOMIC DNA]</scope>
    <source>
        <strain evidence="7 8">ATCC 23134</strain>
    </source>
</reference>
<dbReference type="EMBL" id="AAWS01000033">
    <property type="protein sequence ID" value="EAY26493.1"/>
    <property type="molecule type" value="Genomic_DNA"/>
</dbReference>
<protein>
    <submittedName>
        <fullName evidence="7">Thioredoxin family protein</fullName>
    </submittedName>
</protein>
<dbReference type="OrthoDB" id="6399635at2"/>
<keyword evidence="8" id="KW-1185">Reference proteome</keyword>
<feature type="signal peptide" evidence="5">
    <location>
        <begin position="1"/>
        <end position="20"/>
    </location>
</feature>
<dbReference type="InterPro" id="IPR036249">
    <property type="entry name" value="Thioredoxin-like_sf"/>
</dbReference>
<dbReference type="GO" id="GO:0030313">
    <property type="term" value="C:cell envelope"/>
    <property type="evidence" value="ECO:0007669"/>
    <property type="project" value="UniProtKB-SubCell"/>
</dbReference>
<keyword evidence="3" id="KW-1015">Disulfide bond</keyword>
<dbReference type="AlphaFoldDB" id="A1ZSS9"/>
<evidence type="ECO:0000256" key="3">
    <source>
        <dbReference type="ARBA" id="ARBA00023157"/>
    </source>
</evidence>
<dbReference type="InterPro" id="IPR050553">
    <property type="entry name" value="Thioredoxin_ResA/DsbE_sf"/>
</dbReference>